<protein>
    <submittedName>
        <fullName evidence="1">Uncharacterized protein</fullName>
    </submittedName>
</protein>
<evidence type="ECO:0000313" key="2">
    <source>
        <dbReference type="Proteomes" id="UP000799118"/>
    </source>
</evidence>
<sequence>MLRFLDVSCVEMSNGDVNVLRCFTTPLVEDLTIRWDGQDICDLSADVVGFQERSATVVSSLTLSLWCMAEASDVELVTESLITVLGTFPEVRSFSICDPFGGDFEGPDDDVSYAYDPNYLIHAIVHAKDRLLPKLTSFKLTLESCLLDQPILWN</sequence>
<reference evidence="1" key="1">
    <citation type="journal article" date="2019" name="Environ. Microbiol.">
        <title>Fungal ecological strategies reflected in gene transcription - a case study of two litter decomposers.</title>
        <authorList>
            <person name="Barbi F."/>
            <person name="Kohler A."/>
            <person name="Barry K."/>
            <person name="Baskaran P."/>
            <person name="Daum C."/>
            <person name="Fauchery L."/>
            <person name="Ihrmark K."/>
            <person name="Kuo A."/>
            <person name="LaButti K."/>
            <person name="Lipzen A."/>
            <person name="Morin E."/>
            <person name="Grigoriev I.V."/>
            <person name="Henrissat B."/>
            <person name="Lindahl B."/>
            <person name="Martin F."/>
        </authorList>
    </citation>
    <scope>NUCLEOTIDE SEQUENCE</scope>
    <source>
        <strain evidence="1">JB14</strain>
    </source>
</reference>
<evidence type="ECO:0000313" key="1">
    <source>
        <dbReference type="EMBL" id="KAE9397270.1"/>
    </source>
</evidence>
<dbReference type="Proteomes" id="UP000799118">
    <property type="component" value="Unassembled WGS sequence"/>
</dbReference>
<gene>
    <name evidence="1" type="ORF">BT96DRAFT_995990</name>
</gene>
<name>A0A6A4HHY6_9AGAR</name>
<dbReference type="EMBL" id="ML769500">
    <property type="protein sequence ID" value="KAE9397270.1"/>
    <property type="molecule type" value="Genomic_DNA"/>
</dbReference>
<proteinExistence type="predicted"/>
<dbReference type="AlphaFoldDB" id="A0A6A4HHY6"/>
<keyword evidence="2" id="KW-1185">Reference proteome</keyword>
<accession>A0A6A4HHY6</accession>
<organism evidence="1 2">
    <name type="scientific">Gymnopus androsaceus JB14</name>
    <dbReference type="NCBI Taxonomy" id="1447944"/>
    <lineage>
        <taxon>Eukaryota</taxon>
        <taxon>Fungi</taxon>
        <taxon>Dikarya</taxon>
        <taxon>Basidiomycota</taxon>
        <taxon>Agaricomycotina</taxon>
        <taxon>Agaricomycetes</taxon>
        <taxon>Agaricomycetidae</taxon>
        <taxon>Agaricales</taxon>
        <taxon>Marasmiineae</taxon>
        <taxon>Omphalotaceae</taxon>
        <taxon>Gymnopus</taxon>
    </lineage>
</organism>